<accession>A0AAV9H6W7</accession>
<reference evidence="2" key="2">
    <citation type="submission" date="2023-06" db="EMBL/GenBank/DDBJ databases">
        <authorList>
            <consortium name="Lawrence Berkeley National Laboratory"/>
            <person name="Mondo S.J."/>
            <person name="Hensen N."/>
            <person name="Bonometti L."/>
            <person name="Westerberg I."/>
            <person name="Brannstrom I.O."/>
            <person name="Guillou S."/>
            <person name="Cros-Aarteil S."/>
            <person name="Calhoun S."/>
            <person name="Haridas S."/>
            <person name="Kuo A."/>
            <person name="Pangilinan J."/>
            <person name="Riley R."/>
            <person name="Labutti K."/>
            <person name="Andreopoulos B."/>
            <person name="Lipzen A."/>
            <person name="Chen C."/>
            <person name="Yanf M."/>
            <person name="Daum C."/>
            <person name="Ng V."/>
            <person name="Clum A."/>
            <person name="Steindorff A."/>
            <person name="Ohm R."/>
            <person name="Martin F."/>
            <person name="Silar P."/>
            <person name="Natvig D."/>
            <person name="Lalanne C."/>
            <person name="Gautier V."/>
            <person name="Ament-Velasquez S.L."/>
            <person name="Kruys A."/>
            <person name="Hutchinson M.I."/>
            <person name="Powell A.J."/>
            <person name="Barry K."/>
            <person name="Miller A.N."/>
            <person name="Grigoriev I.V."/>
            <person name="Debuchy R."/>
            <person name="Gladieux P."/>
            <person name="Thoren M.H."/>
            <person name="Johannesson H."/>
        </authorList>
    </citation>
    <scope>NUCLEOTIDE SEQUENCE</scope>
    <source>
        <strain evidence="2">PSN324</strain>
    </source>
</reference>
<keyword evidence="1" id="KW-0812">Transmembrane</keyword>
<evidence type="ECO:0000313" key="2">
    <source>
        <dbReference type="EMBL" id="KAK4456467.1"/>
    </source>
</evidence>
<feature type="transmembrane region" description="Helical" evidence="1">
    <location>
        <begin position="341"/>
        <end position="362"/>
    </location>
</feature>
<name>A0AAV9H6W7_9PEZI</name>
<gene>
    <name evidence="2" type="ORF">QBC42DRAFT_351265</name>
</gene>
<comment type="caution">
    <text evidence="2">The sequence shown here is derived from an EMBL/GenBank/DDBJ whole genome shotgun (WGS) entry which is preliminary data.</text>
</comment>
<feature type="transmembrane region" description="Helical" evidence="1">
    <location>
        <begin position="162"/>
        <end position="182"/>
    </location>
</feature>
<feature type="transmembrane region" description="Helical" evidence="1">
    <location>
        <begin position="255"/>
        <end position="277"/>
    </location>
</feature>
<proteinExistence type="predicted"/>
<keyword evidence="1" id="KW-1133">Transmembrane helix</keyword>
<organism evidence="2 3">
    <name type="scientific">Cladorrhinum samala</name>
    <dbReference type="NCBI Taxonomy" id="585594"/>
    <lineage>
        <taxon>Eukaryota</taxon>
        <taxon>Fungi</taxon>
        <taxon>Dikarya</taxon>
        <taxon>Ascomycota</taxon>
        <taxon>Pezizomycotina</taxon>
        <taxon>Sordariomycetes</taxon>
        <taxon>Sordariomycetidae</taxon>
        <taxon>Sordariales</taxon>
        <taxon>Podosporaceae</taxon>
        <taxon>Cladorrhinum</taxon>
    </lineage>
</organism>
<evidence type="ECO:0000256" key="1">
    <source>
        <dbReference type="SAM" id="Phobius"/>
    </source>
</evidence>
<dbReference type="EMBL" id="MU865213">
    <property type="protein sequence ID" value="KAK4456467.1"/>
    <property type="molecule type" value="Genomic_DNA"/>
</dbReference>
<protein>
    <submittedName>
        <fullName evidence="2">Uncharacterized protein</fullName>
    </submittedName>
</protein>
<keyword evidence="3" id="KW-1185">Reference proteome</keyword>
<feature type="transmembrane region" description="Helical" evidence="1">
    <location>
        <begin position="382"/>
        <end position="400"/>
    </location>
</feature>
<keyword evidence="1" id="KW-0472">Membrane</keyword>
<feature type="transmembrane region" description="Helical" evidence="1">
    <location>
        <begin position="103"/>
        <end position="125"/>
    </location>
</feature>
<dbReference type="AlphaFoldDB" id="A0AAV9H6W7"/>
<feature type="transmembrane region" description="Helical" evidence="1">
    <location>
        <begin position="132"/>
        <end position="150"/>
    </location>
</feature>
<dbReference type="Proteomes" id="UP001321749">
    <property type="component" value="Unassembled WGS sequence"/>
</dbReference>
<evidence type="ECO:0000313" key="3">
    <source>
        <dbReference type="Proteomes" id="UP001321749"/>
    </source>
</evidence>
<reference evidence="2" key="1">
    <citation type="journal article" date="2023" name="Mol. Phylogenet. Evol.">
        <title>Genome-scale phylogeny and comparative genomics of the fungal order Sordariales.</title>
        <authorList>
            <person name="Hensen N."/>
            <person name="Bonometti L."/>
            <person name="Westerberg I."/>
            <person name="Brannstrom I.O."/>
            <person name="Guillou S."/>
            <person name="Cros-Aarteil S."/>
            <person name="Calhoun S."/>
            <person name="Haridas S."/>
            <person name="Kuo A."/>
            <person name="Mondo S."/>
            <person name="Pangilinan J."/>
            <person name="Riley R."/>
            <person name="LaButti K."/>
            <person name="Andreopoulos B."/>
            <person name="Lipzen A."/>
            <person name="Chen C."/>
            <person name="Yan M."/>
            <person name="Daum C."/>
            <person name="Ng V."/>
            <person name="Clum A."/>
            <person name="Steindorff A."/>
            <person name="Ohm R.A."/>
            <person name="Martin F."/>
            <person name="Silar P."/>
            <person name="Natvig D.O."/>
            <person name="Lalanne C."/>
            <person name="Gautier V."/>
            <person name="Ament-Velasquez S.L."/>
            <person name="Kruys A."/>
            <person name="Hutchinson M.I."/>
            <person name="Powell A.J."/>
            <person name="Barry K."/>
            <person name="Miller A.N."/>
            <person name="Grigoriev I.V."/>
            <person name="Debuchy R."/>
            <person name="Gladieux P."/>
            <person name="Hiltunen Thoren M."/>
            <person name="Johannesson H."/>
        </authorList>
    </citation>
    <scope>NUCLEOTIDE SEQUENCE</scope>
    <source>
        <strain evidence="2">PSN324</strain>
    </source>
</reference>
<sequence length="458" mass="49920">MERSRLIETQDFQCGCCAQGMRLWLKLHKFSLICVEGEGEPGQRHGGPGVGGQVQPAFFDLSEGFKQVPSTLNLIVSSDFIASQADNITCPSTYLRPDPGGALIPWLYTLFLLLFHLPACVLRVVRWQSAQYLSLGLAALSIALCIQSYISTGLVAEEILVWMPLTLMLDVGAMLQMVVLLIERERGPGRRMRVALWNFCTALGQGLGTFGARPSGREIQENHELMGDGNNVAQEQNLPAQAAAEARKEAEREDLADAFTCIAAFTLGLMLFVLQIYGLAAAVKAMRKIASTPLTVKWCSPSFRDFALAITTGNCDIYPVADSSSNGIGCINLPARQQRDWLVSTVAVLAATLAIEIIDMLIMRAGRGRTCRGNVEMNRPWLCMFFGVLSLAILVAFGIFHTARLPPGVTDVVWIYRKDPLASVGRVCHVNLKAPGLRGMMIGWSDGLFAGWGLPSSP</sequence>